<comment type="caution">
    <text evidence="1">The sequence shown here is derived from an EMBL/GenBank/DDBJ whole genome shotgun (WGS) entry which is preliminary data.</text>
</comment>
<name>R5LDZ0_9FIRM</name>
<gene>
    <name evidence="1" type="ORF">BN569_00722</name>
</gene>
<sequence>MATNNAVDISENDILDIGKDILKILLIDRTTKRNIIWASSDYEMLGDSYNAKFPIRIDLISGVNSGVIQPRVTKNKDEQLSRTKGKAEVFTPSWICNVQNNLIDNEWFGKKNVFNKEEEKSWVTSKSVIVFPDDKNHTWKKYVDDKRLEITCGEAPYLVSRYDTVTGNPINVDSRIGLLDRKLRVVNENTEDVDEWFKWTKRAFESIYGFEFQGDSLLLARENLLFTFIDNFIYKFKSKPSYKQIKEIATVISWNIWQMDGLKFTVPYEDIFEQYYQLTLGEINIESNQPCYCKIKDWRSKEILTYKSMITKEGK</sequence>
<accession>R5LDZ0</accession>
<evidence type="ECO:0008006" key="3">
    <source>
        <dbReference type="Google" id="ProtNLM"/>
    </source>
</evidence>
<dbReference type="EMBL" id="CAYU010000060">
    <property type="protein sequence ID" value="CCY77363.1"/>
    <property type="molecule type" value="Genomic_DNA"/>
</dbReference>
<evidence type="ECO:0000313" key="2">
    <source>
        <dbReference type="Proteomes" id="UP000018300"/>
    </source>
</evidence>
<evidence type="ECO:0000313" key="1">
    <source>
        <dbReference type="EMBL" id="CCY77363.1"/>
    </source>
</evidence>
<dbReference type="Proteomes" id="UP000018300">
    <property type="component" value="Unassembled WGS sequence"/>
</dbReference>
<proteinExistence type="predicted"/>
<organism evidence="1 2">
    <name type="scientific">Eshraghiella crossota CAG:259</name>
    <dbReference type="NCBI Taxonomy" id="1263062"/>
    <lineage>
        <taxon>Bacteria</taxon>
        <taxon>Bacillati</taxon>
        <taxon>Bacillota</taxon>
        <taxon>Clostridia</taxon>
        <taxon>Lachnospirales</taxon>
        <taxon>Lachnospiraceae</taxon>
        <taxon>Eshraghiella</taxon>
    </lineage>
</organism>
<reference evidence="1" key="1">
    <citation type="submission" date="2012-11" db="EMBL/GenBank/DDBJ databases">
        <title>Dependencies among metagenomic species, viruses, plasmids and units of genetic variation.</title>
        <authorList>
            <person name="Nielsen H.B."/>
            <person name="Almeida M."/>
            <person name="Juncker A.S."/>
            <person name="Rasmussen S."/>
            <person name="Li J."/>
            <person name="Sunagawa S."/>
            <person name="Plichta D."/>
            <person name="Gautier L."/>
            <person name="Le Chatelier E."/>
            <person name="Peletier E."/>
            <person name="Bonde I."/>
            <person name="Nielsen T."/>
            <person name="Manichanh C."/>
            <person name="Arumugam M."/>
            <person name="Batto J."/>
            <person name="Santos M.B.Q.D."/>
            <person name="Blom N."/>
            <person name="Borruel N."/>
            <person name="Burgdorf K.S."/>
            <person name="Boumezbeur F."/>
            <person name="Casellas F."/>
            <person name="Dore J."/>
            <person name="Guarner F."/>
            <person name="Hansen T."/>
            <person name="Hildebrand F."/>
            <person name="Kaas R.S."/>
            <person name="Kennedy S."/>
            <person name="Kristiansen K."/>
            <person name="Kultima J.R."/>
            <person name="Leonard P."/>
            <person name="Levenez F."/>
            <person name="Lund O."/>
            <person name="Moumen B."/>
            <person name="Le Paslier D."/>
            <person name="Pons N."/>
            <person name="Pedersen O."/>
            <person name="Prifti E."/>
            <person name="Qin J."/>
            <person name="Raes J."/>
            <person name="Tap J."/>
            <person name="Tims S."/>
            <person name="Ussery D.W."/>
            <person name="Yamada T."/>
            <person name="MetaHit consortium"/>
            <person name="Renault P."/>
            <person name="Sicheritz-Ponten T."/>
            <person name="Bork P."/>
            <person name="Wang J."/>
            <person name="Brunak S."/>
            <person name="Ehrlich S.D."/>
        </authorList>
    </citation>
    <scope>NUCLEOTIDE SEQUENCE [LARGE SCALE GENOMIC DNA]</scope>
</reference>
<protein>
    <recommendedName>
        <fullName evidence="3">Restriction endonuclease subunit M</fullName>
    </recommendedName>
</protein>
<dbReference type="AlphaFoldDB" id="R5LDZ0"/>